<dbReference type="Proteomes" id="UP000593571">
    <property type="component" value="Unassembled WGS sequence"/>
</dbReference>
<keyword evidence="2" id="KW-0675">Receptor</keyword>
<comment type="caution">
    <text evidence="2">The sequence shown here is derived from an EMBL/GenBank/DDBJ whole genome shotgun (WGS) entry which is preliminary data.</text>
</comment>
<organism evidence="2 3">
    <name type="scientific">Rousettus aegyptiacus</name>
    <name type="common">Egyptian fruit bat</name>
    <name type="synonym">Pteropus aegyptiacus</name>
    <dbReference type="NCBI Taxonomy" id="9407"/>
    <lineage>
        <taxon>Eukaryota</taxon>
        <taxon>Metazoa</taxon>
        <taxon>Chordata</taxon>
        <taxon>Craniata</taxon>
        <taxon>Vertebrata</taxon>
        <taxon>Euteleostomi</taxon>
        <taxon>Mammalia</taxon>
        <taxon>Eutheria</taxon>
        <taxon>Laurasiatheria</taxon>
        <taxon>Chiroptera</taxon>
        <taxon>Yinpterochiroptera</taxon>
        <taxon>Pteropodoidea</taxon>
        <taxon>Pteropodidae</taxon>
        <taxon>Rousettinae</taxon>
        <taxon>Rousettus</taxon>
    </lineage>
</organism>
<dbReference type="AlphaFoldDB" id="A0A7J8BCW1"/>
<accession>A0A7J8BCW1</accession>
<proteinExistence type="predicted"/>
<name>A0A7J8BCW1_ROUAE</name>
<evidence type="ECO:0000313" key="3">
    <source>
        <dbReference type="Proteomes" id="UP000593571"/>
    </source>
</evidence>
<dbReference type="EMBL" id="JACASE010000017">
    <property type="protein sequence ID" value="KAF6396677.1"/>
    <property type="molecule type" value="Genomic_DNA"/>
</dbReference>
<feature type="region of interest" description="Disordered" evidence="1">
    <location>
        <begin position="96"/>
        <end position="115"/>
    </location>
</feature>
<evidence type="ECO:0000256" key="1">
    <source>
        <dbReference type="SAM" id="MobiDB-lite"/>
    </source>
</evidence>
<gene>
    <name evidence="2" type="ORF">HJG63_005068</name>
</gene>
<sequence length="196" mass="21935">MHSDFFFLSYCKSSALWQLAVWPQMQPPPQPPPVPHSKRSEPYLLPSPKWPGLSESLGGVGEHGEHFRWGCDRQEGRSHRASRSWHWAGRTRAVSARAGGAPGGAQRELTEPGPRVHAAGRQWDRVTHDLILLFSRPEADSPRMHRQGKETVVIYSELKKRHPDDSAEQASGRGSTHGVDMESYENVPCTSSAWGR</sequence>
<feature type="region of interest" description="Disordered" evidence="1">
    <location>
        <begin position="158"/>
        <end position="196"/>
    </location>
</feature>
<evidence type="ECO:0000313" key="2">
    <source>
        <dbReference type="EMBL" id="KAF6396677.1"/>
    </source>
</evidence>
<reference evidence="2 3" key="1">
    <citation type="journal article" date="2020" name="Nature">
        <title>Six reference-quality genomes reveal evolution of bat adaptations.</title>
        <authorList>
            <person name="Jebb D."/>
            <person name="Huang Z."/>
            <person name="Pippel M."/>
            <person name="Hughes G.M."/>
            <person name="Lavrichenko K."/>
            <person name="Devanna P."/>
            <person name="Winkler S."/>
            <person name="Jermiin L.S."/>
            <person name="Skirmuntt E.C."/>
            <person name="Katzourakis A."/>
            <person name="Burkitt-Gray L."/>
            <person name="Ray D.A."/>
            <person name="Sullivan K.A.M."/>
            <person name="Roscito J.G."/>
            <person name="Kirilenko B.M."/>
            <person name="Davalos L.M."/>
            <person name="Corthals A.P."/>
            <person name="Power M.L."/>
            <person name="Jones G."/>
            <person name="Ransome R.D."/>
            <person name="Dechmann D.K.N."/>
            <person name="Locatelli A.G."/>
            <person name="Puechmaille S.J."/>
            <person name="Fedrigo O."/>
            <person name="Jarvis E.D."/>
            <person name="Hiller M."/>
            <person name="Vernes S.C."/>
            <person name="Myers E.W."/>
            <person name="Teeling E.C."/>
        </authorList>
    </citation>
    <scope>NUCLEOTIDE SEQUENCE [LARGE SCALE GENOMIC DNA]</scope>
    <source>
        <strain evidence="2">MRouAeg1</strain>
        <tissue evidence="2">Muscle</tissue>
    </source>
</reference>
<protein>
    <submittedName>
        <fullName evidence="2">Fc receptor like 3</fullName>
    </submittedName>
</protein>
<keyword evidence="3" id="KW-1185">Reference proteome</keyword>